<evidence type="ECO:0000313" key="4">
    <source>
        <dbReference type="RefSeq" id="XP_060047648.1"/>
    </source>
</evidence>
<accession>A0ABM3XFN7</accession>
<dbReference type="GeneID" id="103112931"/>
<evidence type="ECO:0000313" key="3">
    <source>
        <dbReference type="Proteomes" id="UP001652624"/>
    </source>
</evidence>
<dbReference type="Pfam" id="PF15499">
    <property type="entry name" value="Peptidase_C98"/>
    <property type="match status" value="1"/>
</dbReference>
<evidence type="ECO:0000256" key="1">
    <source>
        <dbReference type="SAM" id="MobiDB-lite"/>
    </source>
</evidence>
<dbReference type="PANTHER" id="PTHR15294">
    <property type="entry name" value="RETINOVIN-RELATED"/>
    <property type="match status" value="1"/>
</dbReference>
<sequence length="1434" mass="155546">MMDFPKIGNGLPLMGPGTDIGISSLHMVGYLGKNYDSAKVPSDGYCPACREKGKLKALKTYRISFQESIFLCEDLQCIYPLGYKSPNNLISPDVEGCHTLSKPQKRKISEANCKDSLLLAKSKKTKSHAVLDGEKSLHSKHNEEASDEMSSFSLDLLHDSQQNSVRTADSLEPNEILEDDVNDMATEQNLTSADVAKTGGISSPCEGCTSELGVPLESTSFCRTPHVQWRNAYALCWLDCILSVLVHLEGLKSIVTDLCSEDSVFWRLFTKYNQTNKLLHTSQVNGVKGEYCKKLNKEIMAKIDTSLNEVRDEIFLRLQPQLRCTLGDMESPVFAFPLLLKTEPHIEKFFMYSYSWNFECSQCGHKYQNRCMKNLVTFTNVTPEWHPLNAAHFGPCNKCNNKRQIRKMILEKVSSMFMLHFVDGLPHNDLQCYSFEFEDCHYQVTSVIQYQANNHFITWVLDTDGSWLECDDLKGPCSERHEKFEVPASEVHIVIWERKIPQMIDKATVDLPLKKTNNDHHAFENEKQRSSPSCPVGDAASAETSPGPHPTNVSVAPNTLCQDDATACGDHMPSGPKGLVHDNILLLTFEDIANNSKGLPLENKPVAVNVEAVRTSTLKSQESQVTSAVSPPCKLKCTQDQFVNLIFPSQIVNTNMNVVQLNKEDTVITQPVNSSPATVSMQLVISHPATVPVQPMNSSPATVPMQPVISHHATVPMQPVISQPATDPVQPVNSGPATVPVQPVNSSPATVPMQPVISHPATVPVQPVNSSPATVPIQPVNSSPGTVPVQPVNSSPGTVPVQPVNSSPATVPVQPVNSSPAIVPVQPVISHPATVPVQPVISHPATVPMQPVNSSPATVPMQPVNSSPATVPMQPVNSSPATVPMQPVNSIPVTVPVQPVNSSPATVPMQLVISHPATIPIQPVNSIPVTVPVQPVNSIPATVPVQPVNSSPATVPIQPVISHPATVPVQPVNSSPATVSVQPVNSSPATVSMQPVNSSPATVPIQPVNSSPATVPVQPVNSSPVNVLTQGVKVSEAMSTVVFDKNAPLKQFLSPKTEKLKPEPVTSLLLNMKKKETAASSHITAAKPLQNPSLTENQKKPFVGSWVKGLLSRGASFMPPCVSALNRNTVTDWQPSVKGASNFGGFKSKRINQKGNRSTKKAHKCADKPPVTNSLPDNVTHPYTDNVELQVLKKSENVSHGSQLTHISYENGGFSANHEDTGESHIHKLRLKLLKKLKAKKKKLAALPSSSQNGMLPSENLESVSHCGSPNDCESIDDLLKELQYQIDNAGNKSGCTTVPGVSPDSSETHEQILAELLSPATVTSTELSENGEADVRYLEVGDNHIPVPVPSELSVIPQSTYLRQDHNYCSPTKKNQCEVQPDSLADNASVKTLNLESSMKMDIFDEFFSTSALNYLADGTLDLPHFDEYLFDS</sequence>
<proteinExistence type="predicted"/>
<dbReference type="InterPro" id="IPR028890">
    <property type="entry name" value="Peptidase_C98"/>
</dbReference>
<feature type="region of interest" description="Disordered" evidence="1">
    <location>
        <begin position="523"/>
        <end position="557"/>
    </location>
</feature>
<feature type="domain" description="USP" evidence="2">
    <location>
        <begin position="227"/>
        <end position="499"/>
    </location>
</feature>
<organism evidence="3 5">
    <name type="scientific">Erinaceus europaeus</name>
    <name type="common">Western European hedgehog</name>
    <dbReference type="NCBI Taxonomy" id="9365"/>
    <lineage>
        <taxon>Eukaryota</taxon>
        <taxon>Metazoa</taxon>
        <taxon>Chordata</taxon>
        <taxon>Craniata</taxon>
        <taxon>Vertebrata</taxon>
        <taxon>Euteleostomi</taxon>
        <taxon>Mammalia</taxon>
        <taxon>Eutheria</taxon>
        <taxon>Laurasiatheria</taxon>
        <taxon>Eulipotyphla</taxon>
        <taxon>Erinaceidae</taxon>
        <taxon>Erinaceinae</taxon>
        <taxon>Erinaceus</taxon>
    </lineage>
</organism>
<feature type="region of interest" description="Disordered" evidence="1">
    <location>
        <begin position="852"/>
        <end position="878"/>
    </location>
</feature>
<dbReference type="RefSeq" id="XP_060047649.1">
    <property type="nucleotide sequence ID" value="XM_060191666.1"/>
</dbReference>
<evidence type="ECO:0000313" key="5">
    <source>
        <dbReference type="RefSeq" id="XP_060047649.1"/>
    </source>
</evidence>
<dbReference type="Pfam" id="PF15509">
    <property type="entry name" value="DUF4650"/>
    <property type="match status" value="2"/>
</dbReference>
<protein>
    <submittedName>
        <fullName evidence="4 5">SUMO-specific isopeptidase USPL1 isoform X1</fullName>
    </submittedName>
</protein>
<feature type="region of interest" description="Disordered" evidence="1">
    <location>
        <begin position="784"/>
        <end position="806"/>
    </location>
</feature>
<dbReference type="InterPro" id="IPR033505">
    <property type="entry name" value="USPL1"/>
</dbReference>
<dbReference type="PANTHER" id="PTHR15294:SF3">
    <property type="entry name" value="SUMO-SPECIFIC ISOPEPTIDASE USPL1"/>
    <property type="match status" value="1"/>
</dbReference>
<feature type="compositionally biased region" description="Basic residues" evidence="1">
    <location>
        <begin position="1147"/>
        <end position="1163"/>
    </location>
</feature>
<dbReference type="Proteomes" id="UP001652624">
    <property type="component" value="Chromosome 5"/>
</dbReference>
<evidence type="ECO:0000259" key="2">
    <source>
        <dbReference type="PROSITE" id="PS50235"/>
    </source>
</evidence>
<dbReference type="RefSeq" id="XP_060047648.1">
    <property type="nucleotide sequence ID" value="XM_060191665.1"/>
</dbReference>
<name>A0ABM3XFN7_ERIEU</name>
<gene>
    <name evidence="4 5" type="primary">USPL1</name>
</gene>
<dbReference type="InterPro" id="IPR028889">
    <property type="entry name" value="USP"/>
</dbReference>
<dbReference type="PROSITE" id="PS50235">
    <property type="entry name" value="USP_3"/>
    <property type="match status" value="1"/>
</dbReference>
<keyword evidence="3" id="KW-1185">Reference proteome</keyword>
<feature type="compositionally biased region" description="Polar residues" evidence="1">
    <location>
        <begin position="1171"/>
        <end position="1180"/>
    </location>
</feature>
<dbReference type="InterPro" id="IPR029388">
    <property type="entry name" value="DUF4650"/>
</dbReference>
<reference evidence="4 5" key="1">
    <citation type="submission" date="2025-05" db="UniProtKB">
        <authorList>
            <consortium name="RefSeq"/>
        </authorList>
    </citation>
    <scope>IDENTIFICATION</scope>
</reference>
<feature type="region of interest" description="Disordered" evidence="1">
    <location>
        <begin position="1144"/>
        <end position="1180"/>
    </location>
</feature>